<dbReference type="RefSeq" id="WP_259629586.1">
    <property type="nucleotide sequence ID" value="NZ_JANYMP010000041.1"/>
</dbReference>
<evidence type="ECO:0000256" key="5">
    <source>
        <dbReference type="SAM" id="MobiDB-lite"/>
    </source>
</evidence>
<feature type="region of interest" description="Disordered" evidence="5">
    <location>
        <begin position="1"/>
        <end position="22"/>
    </location>
</feature>
<feature type="domain" description="RNA polymerase sigma factor 70 region 4 type 2" evidence="7">
    <location>
        <begin position="134"/>
        <end position="182"/>
    </location>
</feature>
<evidence type="ECO:0000259" key="6">
    <source>
        <dbReference type="Pfam" id="PF04542"/>
    </source>
</evidence>
<evidence type="ECO:0000256" key="1">
    <source>
        <dbReference type="ARBA" id="ARBA00010641"/>
    </source>
</evidence>
<evidence type="ECO:0000313" key="8">
    <source>
        <dbReference type="EMBL" id="MCS7484133.1"/>
    </source>
</evidence>
<evidence type="ECO:0000313" key="9">
    <source>
        <dbReference type="Proteomes" id="UP001141259"/>
    </source>
</evidence>
<keyword evidence="9" id="KW-1185">Reference proteome</keyword>
<evidence type="ECO:0000256" key="3">
    <source>
        <dbReference type="ARBA" id="ARBA00023082"/>
    </source>
</evidence>
<dbReference type="SUPFAM" id="SSF88946">
    <property type="entry name" value="Sigma2 domain of RNA polymerase sigma factors"/>
    <property type="match status" value="1"/>
</dbReference>
<organism evidence="8 9">
    <name type="scientific">Umezawaea endophytica</name>
    <dbReference type="NCBI Taxonomy" id="1654476"/>
    <lineage>
        <taxon>Bacteria</taxon>
        <taxon>Bacillati</taxon>
        <taxon>Actinomycetota</taxon>
        <taxon>Actinomycetes</taxon>
        <taxon>Pseudonocardiales</taxon>
        <taxon>Pseudonocardiaceae</taxon>
        <taxon>Umezawaea</taxon>
    </lineage>
</organism>
<dbReference type="Pfam" id="PF04542">
    <property type="entry name" value="Sigma70_r2"/>
    <property type="match status" value="1"/>
</dbReference>
<dbReference type="Gene3D" id="1.10.1740.10">
    <property type="match status" value="1"/>
</dbReference>
<comment type="caution">
    <text evidence="8">The sequence shown here is derived from an EMBL/GenBank/DDBJ whole genome shotgun (WGS) entry which is preliminary data.</text>
</comment>
<dbReference type="InterPro" id="IPR013324">
    <property type="entry name" value="RNA_pol_sigma_r3/r4-like"/>
</dbReference>
<dbReference type="PANTHER" id="PTHR43133">
    <property type="entry name" value="RNA POLYMERASE ECF-TYPE SIGMA FACTO"/>
    <property type="match status" value="1"/>
</dbReference>
<comment type="similarity">
    <text evidence="1">Belongs to the sigma-70 factor family. ECF subfamily.</text>
</comment>
<dbReference type="InterPro" id="IPR014284">
    <property type="entry name" value="RNA_pol_sigma-70_dom"/>
</dbReference>
<sequence>MSGPGQDDHRRPTRFSAPAPDATLNVAGTTGEWDAQFAVFYREWTKPLVAFLIMQGADVALAADVVQETMAVLYRRWQEVDHPRAWAFRTASQRLVRAVSTVREIPTNELPPLSSPLLRARPTDIERWEQQYDVVDLIARLPPRQRQVMAWSLYGHTPAEIADQLGLSGDAVRANLYRARITLKTWLSRGEGDR</sequence>
<dbReference type="Proteomes" id="UP001141259">
    <property type="component" value="Unassembled WGS sequence"/>
</dbReference>
<reference evidence="8" key="1">
    <citation type="submission" date="2022-08" db="EMBL/GenBank/DDBJ databases">
        <authorList>
            <person name="Tistechok S."/>
            <person name="Samborskyy M."/>
            <person name="Roman I."/>
        </authorList>
    </citation>
    <scope>NUCLEOTIDE SEQUENCE</scope>
    <source>
        <strain evidence="8">DSM 103496</strain>
    </source>
</reference>
<dbReference type="EMBL" id="JANYMP010000041">
    <property type="protein sequence ID" value="MCS7484133.1"/>
    <property type="molecule type" value="Genomic_DNA"/>
</dbReference>
<dbReference type="NCBIfam" id="TIGR02937">
    <property type="entry name" value="sigma70-ECF"/>
    <property type="match status" value="1"/>
</dbReference>
<dbReference type="InterPro" id="IPR013249">
    <property type="entry name" value="RNA_pol_sigma70_r4_t2"/>
</dbReference>
<evidence type="ECO:0000256" key="4">
    <source>
        <dbReference type="ARBA" id="ARBA00023163"/>
    </source>
</evidence>
<dbReference type="SUPFAM" id="SSF88659">
    <property type="entry name" value="Sigma3 and sigma4 domains of RNA polymerase sigma factors"/>
    <property type="match status" value="1"/>
</dbReference>
<dbReference type="InterPro" id="IPR013325">
    <property type="entry name" value="RNA_pol_sigma_r2"/>
</dbReference>
<dbReference type="InterPro" id="IPR036388">
    <property type="entry name" value="WH-like_DNA-bd_sf"/>
</dbReference>
<feature type="compositionally biased region" description="Basic and acidic residues" evidence="5">
    <location>
        <begin position="1"/>
        <end position="10"/>
    </location>
</feature>
<dbReference type="InterPro" id="IPR007627">
    <property type="entry name" value="RNA_pol_sigma70_r2"/>
</dbReference>
<name>A0A9X2VYM8_9PSEU</name>
<evidence type="ECO:0000259" key="7">
    <source>
        <dbReference type="Pfam" id="PF08281"/>
    </source>
</evidence>
<dbReference type="InterPro" id="IPR039425">
    <property type="entry name" value="RNA_pol_sigma-70-like"/>
</dbReference>
<dbReference type="AlphaFoldDB" id="A0A9X2VYM8"/>
<protein>
    <submittedName>
        <fullName evidence="8">Sigma-70 family RNA polymerase sigma factor</fullName>
    </submittedName>
</protein>
<keyword evidence="3" id="KW-0731">Sigma factor</keyword>
<dbReference type="GO" id="GO:0006352">
    <property type="term" value="P:DNA-templated transcription initiation"/>
    <property type="evidence" value="ECO:0007669"/>
    <property type="project" value="InterPro"/>
</dbReference>
<keyword evidence="4" id="KW-0804">Transcription</keyword>
<accession>A0A9X2VYM8</accession>
<proteinExistence type="inferred from homology"/>
<evidence type="ECO:0000256" key="2">
    <source>
        <dbReference type="ARBA" id="ARBA00023015"/>
    </source>
</evidence>
<dbReference type="GO" id="GO:0016987">
    <property type="term" value="F:sigma factor activity"/>
    <property type="evidence" value="ECO:0007669"/>
    <property type="project" value="UniProtKB-KW"/>
</dbReference>
<feature type="domain" description="RNA polymerase sigma-70 region 2" evidence="6">
    <location>
        <begin position="50"/>
        <end position="99"/>
    </location>
</feature>
<gene>
    <name evidence="8" type="ORF">NZH93_45510</name>
</gene>
<dbReference type="Pfam" id="PF08281">
    <property type="entry name" value="Sigma70_r4_2"/>
    <property type="match status" value="1"/>
</dbReference>
<keyword evidence="2" id="KW-0805">Transcription regulation</keyword>
<dbReference type="Gene3D" id="1.10.10.10">
    <property type="entry name" value="Winged helix-like DNA-binding domain superfamily/Winged helix DNA-binding domain"/>
    <property type="match status" value="1"/>
</dbReference>
<dbReference type="GO" id="GO:0003677">
    <property type="term" value="F:DNA binding"/>
    <property type="evidence" value="ECO:0007669"/>
    <property type="project" value="InterPro"/>
</dbReference>
<dbReference type="PANTHER" id="PTHR43133:SF46">
    <property type="entry name" value="RNA POLYMERASE SIGMA-70 FACTOR ECF SUBFAMILY"/>
    <property type="match status" value="1"/>
</dbReference>